<reference evidence="2" key="1">
    <citation type="journal article" date="2019" name="Int. J. Syst. Evol. Microbiol.">
        <title>The Global Catalogue of Microorganisms (GCM) 10K type strain sequencing project: providing services to taxonomists for standard genome sequencing and annotation.</title>
        <authorList>
            <consortium name="The Broad Institute Genomics Platform"/>
            <consortium name="The Broad Institute Genome Sequencing Center for Infectious Disease"/>
            <person name="Wu L."/>
            <person name="Ma J."/>
        </authorList>
    </citation>
    <scope>NUCLEOTIDE SEQUENCE [LARGE SCALE GENOMIC DNA]</scope>
    <source>
        <strain evidence="2">JCM 16578</strain>
    </source>
</reference>
<sequence>MIAGIRRWPKWCGGVSAWCLDVCADVRGGLPLPRGVSDGTGSVPARAASGFAAAFELRVNGRLHIVTCSNGDPDVGVGSSVPAVPARIRVTAPRAGGVSLPDFCCRR</sequence>
<organism evidence="1 2">
    <name type="scientific">Streptomyces lannensis</name>
    <dbReference type="NCBI Taxonomy" id="766498"/>
    <lineage>
        <taxon>Bacteria</taxon>
        <taxon>Bacillati</taxon>
        <taxon>Actinomycetota</taxon>
        <taxon>Actinomycetes</taxon>
        <taxon>Kitasatosporales</taxon>
        <taxon>Streptomycetaceae</taxon>
        <taxon>Streptomyces</taxon>
    </lineage>
</organism>
<comment type="caution">
    <text evidence="1">The sequence shown here is derived from an EMBL/GenBank/DDBJ whole genome shotgun (WGS) entry which is preliminary data.</text>
</comment>
<evidence type="ECO:0000313" key="1">
    <source>
        <dbReference type="EMBL" id="GAA3874882.1"/>
    </source>
</evidence>
<dbReference type="EMBL" id="BAAAZA010000012">
    <property type="protein sequence ID" value="GAA3874882.1"/>
    <property type="molecule type" value="Genomic_DNA"/>
</dbReference>
<protein>
    <submittedName>
        <fullName evidence="1">Uncharacterized protein</fullName>
    </submittedName>
</protein>
<proteinExistence type="predicted"/>
<name>A0ABP7KGI9_9ACTN</name>
<evidence type="ECO:0000313" key="2">
    <source>
        <dbReference type="Proteomes" id="UP001501563"/>
    </source>
</evidence>
<keyword evidence="2" id="KW-1185">Reference proteome</keyword>
<gene>
    <name evidence="1" type="ORF">GCM10022207_45850</name>
</gene>
<dbReference type="Proteomes" id="UP001501563">
    <property type="component" value="Unassembled WGS sequence"/>
</dbReference>
<accession>A0ABP7KGI9</accession>